<reference evidence="6" key="1">
    <citation type="submission" date="2019-10" db="EMBL/GenBank/DDBJ databases">
        <title>Conservation and host-specific expression of non-tandemly repeated heterogenous ribosome RNA gene in arbuscular mycorrhizal fungi.</title>
        <authorList>
            <person name="Maeda T."/>
            <person name="Kobayashi Y."/>
            <person name="Nakagawa T."/>
            <person name="Ezawa T."/>
            <person name="Yamaguchi K."/>
            <person name="Bino T."/>
            <person name="Nishimoto Y."/>
            <person name="Shigenobu S."/>
            <person name="Kawaguchi M."/>
        </authorList>
    </citation>
    <scope>NUCLEOTIDE SEQUENCE</scope>
    <source>
        <strain evidence="6">HR1</strain>
    </source>
</reference>
<keyword evidence="3" id="KW-0863">Zinc-finger</keyword>
<dbReference type="SUPFAM" id="SSF53098">
    <property type="entry name" value="Ribonuclease H-like"/>
    <property type="match status" value="1"/>
</dbReference>
<name>A0A8H3QDJ5_9GLOM</name>
<dbReference type="InterPro" id="IPR052035">
    <property type="entry name" value="ZnF_BED_domain_contain"/>
</dbReference>
<dbReference type="OrthoDB" id="2423954at2759"/>
<comment type="subcellular location">
    <subcellularLocation>
        <location evidence="1">Nucleus</location>
    </subcellularLocation>
</comment>
<evidence type="ECO:0000256" key="1">
    <source>
        <dbReference type="ARBA" id="ARBA00004123"/>
    </source>
</evidence>
<sequence>MSTTKQKYKPKNHRLMEYIKVLGKQNSWNTYAVCLACNENLEENELKNHTFTNKKKSLKKLYIFLRKGWWIGGNSGKIWKEKVVKYLKSMSMQSNFDTVFFKLTEGEISSIRSFTSTSIVSSKRYFRLIKADDHNIMGNILVQTLTKKEQPMFERLLLRVTVSNGFPFQWIENQATLDLFEFLNPNLILPGRKTLSTRILKDETDNLDVLRDEKLSCDKIGVMLAFDGWKNVLNQHIFGSLFITSSGEILIWKASDISSERERMIEIIPKIGCPGWVVTITLKSWCENCEIAKNRELAGVRGADVLGAKVIVITSDSAAAYSGARISYIVFLPCFAYQCQLAICDIFKESLTLKTASAKAIIIAAYFKNRNNSYFIGKLQDIQKELYNKYYSIMVPGEIRWNSHYFCFKSLVQSKQALRNLTIWHERLQLTPEANSLTLNTNEIYLNDNICKILLDNDWWNAIETLQEILIPYCGVLNKLQSDKARLFELLHALGYFVHFWNQFSDVELGEKMIERLEKRWSQWEQPLLLLSFMLHSMYRLTYFNSTIENLSFTTLGCYLTYYYKAWFQKRPTRQFGDDVFKFWKYVEGDYKELAGVALRIFGICVNSASVEHMWSSMGFFHTNRHNRLNNDKVLSMSKLHASINFSFRKKELQKNHAEFLDLNAKPVETEFSNLQILDDDSAEVLQQNPVDNNDDGNVESENDILTSERWEKELAEWEEMLTEEEVSRLEEEEALRDNPGSLRGDLLTEYTHLAIDTRVKWQLKILFSFVINIPAYLKSNEMV</sequence>
<dbReference type="EMBL" id="BLAL01000014">
    <property type="protein sequence ID" value="GES75261.1"/>
    <property type="molecule type" value="Genomic_DNA"/>
</dbReference>
<dbReference type="Proteomes" id="UP000615446">
    <property type="component" value="Unassembled WGS sequence"/>
</dbReference>
<comment type="caution">
    <text evidence="6">The sequence shown here is derived from an EMBL/GenBank/DDBJ whole genome shotgun (WGS) entry which is preliminary data.</text>
</comment>
<keyword evidence="2" id="KW-0479">Metal-binding</keyword>
<evidence type="ECO:0000313" key="6">
    <source>
        <dbReference type="EMBL" id="GES75261.1"/>
    </source>
</evidence>
<dbReference type="AlphaFoldDB" id="A0A8H3QDJ5"/>
<dbReference type="GO" id="GO:0008270">
    <property type="term" value="F:zinc ion binding"/>
    <property type="evidence" value="ECO:0007669"/>
    <property type="project" value="UniProtKB-KW"/>
</dbReference>
<evidence type="ECO:0000256" key="4">
    <source>
        <dbReference type="ARBA" id="ARBA00022833"/>
    </source>
</evidence>
<dbReference type="PANTHER" id="PTHR46481">
    <property type="entry name" value="ZINC FINGER BED DOMAIN-CONTAINING PROTEIN 4"/>
    <property type="match status" value="1"/>
</dbReference>
<keyword evidence="4" id="KW-0862">Zinc</keyword>
<evidence type="ECO:0000256" key="3">
    <source>
        <dbReference type="ARBA" id="ARBA00022771"/>
    </source>
</evidence>
<evidence type="ECO:0000256" key="2">
    <source>
        <dbReference type="ARBA" id="ARBA00022723"/>
    </source>
</evidence>
<organism evidence="6 7">
    <name type="scientific">Rhizophagus clarus</name>
    <dbReference type="NCBI Taxonomy" id="94130"/>
    <lineage>
        <taxon>Eukaryota</taxon>
        <taxon>Fungi</taxon>
        <taxon>Fungi incertae sedis</taxon>
        <taxon>Mucoromycota</taxon>
        <taxon>Glomeromycotina</taxon>
        <taxon>Glomeromycetes</taxon>
        <taxon>Glomerales</taxon>
        <taxon>Glomeraceae</taxon>
        <taxon>Rhizophagus</taxon>
    </lineage>
</organism>
<gene>
    <name evidence="6" type="ORF">RCL2_000271000</name>
</gene>
<evidence type="ECO:0000313" key="7">
    <source>
        <dbReference type="Proteomes" id="UP000615446"/>
    </source>
</evidence>
<evidence type="ECO:0000256" key="5">
    <source>
        <dbReference type="ARBA" id="ARBA00023242"/>
    </source>
</evidence>
<accession>A0A8H3QDJ5</accession>
<dbReference type="InterPro" id="IPR012337">
    <property type="entry name" value="RNaseH-like_sf"/>
</dbReference>
<dbReference type="PANTHER" id="PTHR46481:SF10">
    <property type="entry name" value="ZINC FINGER BED DOMAIN-CONTAINING PROTEIN 39"/>
    <property type="match status" value="1"/>
</dbReference>
<proteinExistence type="predicted"/>
<protein>
    <submittedName>
        <fullName evidence="6">Ribonuclease H-like domain-containing protein</fullName>
    </submittedName>
</protein>
<dbReference type="GO" id="GO:0005634">
    <property type="term" value="C:nucleus"/>
    <property type="evidence" value="ECO:0007669"/>
    <property type="project" value="UniProtKB-SubCell"/>
</dbReference>
<keyword evidence="5" id="KW-0539">Nucleus</keyword>